<dbReference type="PANTHER" id="PTHR34709:SF25">
    <property type="entry name" value="OS06G0688400 PROTEIN"/>
    <property type="match status" value="1"/>
</dbReference>
<accession>A0ABC9DKZ0</accession>
<evidence type="ECO:0000313" key="2">
    <source>
        <dbReference type="EMBL" id="CAL5040206.1"/>
    </source>
</evidence>
<evidence type="ECO:0000313" key="3">
    <source>
        <dbReference type="Proteomes" id="UP001497457"/>
    </source>
</evidence>
<dbReference type="SUPFAM" id="SSF52047">
    <property type="entry name" value="RNI-like"/>
    <property type="match status" value="1"/>
</dbReference>
<dbReference type="InterPro" id="IPR036047">
    <property type="entry name" value="F-box-like_dom_sf"/>
</dbReference>
<sequence>MVREDQLEKDKGGHKAAMEKPPQQQTEPTEEGEEEDHTSRLPDDILVGILPLCGYDDAVRTASVSRRWERLVAQLPDLTLCLSILAYTTAIGTPCERRLRSLACTLRRRCRDGAHPVRTLQLVYRKDVPMECRHVDDFIALAHAQKLVLHAQWDTDVVPADGDADSDDDEAAGNADDTDENAGAWSLELPPATTELKVVPYSYEVRPPHIHGAGVGTLRSLALVGFTVLRQDFLLTSMPSLEDLHIGDCTLPDSIEVTSAAMPRLKHLRITEVSVMTEEITRAGISVLADELRTLRMSCHMCSSTKPTSAPEMRCLNMYMRFSASFTSYSCFRLRAPRLSVFEWRCCYADEVRVDSVGRLSDVAVEIAAGRKPMTYRQECRYVTVQQRDKLMTDILHALMPGLQPRSWENVKGKCMQREHDDRWLCFEITSACSVAR</sequence>
<keyword evidence="3" id="KW-1185">Reference proteome</keyword>
<dbReference type="EMBL" id="OZ075143">
    <property type="protein sequence ID" value="CAL5040206.1"/>
    <property type="molecule type" value="Genomic_DNA"/>
</dbReference>
<evidence type="ECO:0000256" key="1">
    <source>
        <dbReference type="SAM" id="MobiDB-lite"/>
    </source>
</evidence>
<feature type="compositionally biased region" description="Acidic residues" evidence="1">
    <location>
        <begin position="162"/>
        <end position="180"/>
    </location>
</feature>
<gene>
    <name evidence="2" type="ORF">URODEC1_LOCUS85958</name>
</gene>
<feature type="compositionally biased region" description="Basic and acidic residues" evidence="1">
    <location>
        <begin position="1"/>
        <end position="18"/>
    </location>
</feature>
<feature type="region of interest" description="Disordered" evidence="1">
    <location>
        <begin position="159"/>
        <end position="184"/>
    </location>
</feature>
<name>A0ABC9DKZ0_9POAL</name>
<dbReference type="Gene3D" id="3.80.10.10">
    <property type="entry name" value="Ribonuclease Inhibitor"/>
    <property type="match status" value="1"/>
</dbReference>
<evidence type="ECO:0008006" key="4">
    <source>
        <dbReference type="Google" id="ProtNLM"/>
    </source>
</evidence>
<dbReference type="Proteomes" id="UP001497457">
    <property type="component" value="Chromosome 33rd"/>
</dbReference>
<reference evidence="2 3" key="2">
    <citation type="submission" date="2024-10" db="EMBL/GenBank/DDBJ databases">
        <authorList>
            <person name="Ryan C."/>
        </authorList>
    </citation>
    <scope>NUCLEOTIDE SEQUENCE [LARGE SCALE GENOMIC DNA]</scope>
</reference>
<dbReference type="PANTHER" id="PTHR34709">
    <property type="entry name" value="OS10G0396666 PROTEIN"/>
    <property type="match status" value="1"/>
</dbReference>
<dbReference type="Gene3D" id="1.20.1280.50">
    <property type="match status" value="1"/>
</dbReference>
<dbReference type="InterPro" id="IPR032675">
    <property type="entry name" value="LRR_dom_sf"/>
</dbReference>
<protein>
    <recommendedName>
        <fullName evidence="4">F-box domain-containing protein</fullName>
    </recommendedName>
</protein>
<feature type="region of interest" description="Disordered" evidence="1">
    <location>
        <begin position="1"/>
        <end position="40"/>
    </location>
</feature>
<dbReference type="AlphaFoldDB" id="A0ABC9DKZ0"/>
<reference evidence="3" key="1">
    <citation type="submission" date="2024-06" db="EMBL/GenBank/DDBJ databases">
        <authorList>
            <person name="Ryan C."/>
        </authorList>
    </citation>
    <scope>NUCLEOTIDE SEQUENCE [LARGE SCALE GENOMIC DNA]</scope>
</reference>
<proteinExistence type="predicted"/>
<organism evidence="2 3">
    <name type="scientific">Urochloa decumbens</name>
    <dbReference type="NCBI Taxonomy" id="240449"/>
    <lineage>
        <taxon>Eukaryota</taxon>
        <taxon>Viridiplantae</taxon>
        <taxon>Streptophyta</taxon>
        <taxon>Embryophyta</taxon>
        <taxon>Tracheophyta</taxon>
        <taxon>Spermatophyta</taxon>
        <taxon>Magnoliopsida</taxon>
        <taxon>Liliopsida</taxon>
        <taxon>Poales</taxon>
        <taxon>Poaceae</taxon>
        <taxon>PACMAD clade</taxon>
        <taxon>Panicoideae</taxon>
        <taxon>Panicodae</taxon>
        <taxon>Paniceae</taxon>
        <taxon>Melinidinae</taxon>
        <taxon>Urochloa</taxon>
    </lineage>
</organism>
<dbReference type="InterPro" id="IPR055312">
    <property type="entry name" value="FBL15-like"/>
</dbReference>
<dbReference type="SUPFAM" id="SSF81383">
    <property type="entry name" value="F-box domain"/>
    <property type="match status" value="1"/>
</dbReference>